<sequence>MTKRTPNRAKQAASREAATLRRAAADRQRRLSDVALVASRLAALDLERNELVAARDAQVVRLIADGVSVAEIARHTGLSRQALMKRL</sequence>
<name>A0A0H5Q5J6_9ZZZZ</name>
<reference evidence="2" key="2">
    <citation type="submission" date="2015-07" db="EMBL/GenBank/DDBJ databases">
        <title>Plasmids, circular viruses and viroids from rat gut.</title>
        <authorList>
            <person name="Jorgensen T.J."/>
            <person name="Hansen M.A."/>
            <person name="Xu Z."/>
            <person name="Tabak M.A."/>
            <person name="Sorensen S.J."/>
            <person name="Hansen L.H."/>
        </authorList>
    </citation>
    <scope>NUCLEOTIDE SEQUENCE</scope>
    <source>
        <strain evidence="2">RGFK1213</strain>
    </source>
</reference>
<feature type="region of interest" description="Disordered" evidence="1">
    <location>
        <begin position="1"/>
        <end position="21"/>
    </location>
</feature>
<evidence type="ECO:0008006" key="3">
    <source>
        <dbReference type="Google" id="ProtNLM"/>
    </source>
</evidence>
<reference evidence="2" key="1">
    <citation type="submission" date="2015-06" db="EMBL/GenBank/DDBJ databases">
        <authorList>
            <person name="Joergensen T."/>
        </authorList>
    </citation>
    <scope>NUCLEOTIDE SEQUENCE</scope>
    <source>
        <strain evidence="2">RGFK1213</strain>
    </source>
</reference>
<feature type="compositionally biased region" description="Low complexity" evidence="1">
    <location>
        <begin position="12"/>
        <end position="21"/>
    </location>
</feature>
<dbReference type="EMBL" id="LN853786">
    <property type="protein sequence ID" value="CRY96684.1"/>
    <property type="molecule type" value="Genomic_DNA"/>
</dbReference>
<evidence type="ECO:0000256" key="1">
    <source>
        <dbReference type="SAM" id="MobiDB-lite"/>
    </source>
</evidence>
<organism evidence="2">
    <name type="scientific">uncultured prokaryote</name>
    <dbReference type="NCBI Taxonomy" id="198431"/>
    <lineage>
        <taxon>unclassified sequences</taxon>
        <taxon>environmental samples</taxon>
    </lineage>
</organism>
<accession>A0A0H5Q5J6</accession>
<protein>
    <recommendedName>
        <fullName evidence="3">Resolvase HTH domain-containing protein</fullName>
    </recommendedName>
</protein>
<proteinExistence type="predicted"/>
<evidence type="ECO:0000313" key="2">
    <source>
        <dbReference type="EMBL" id="CRY96684.1"/>
    </source>
</evidence>
<dbReference type="AlphaFoldDB" id="A0A0H5Q5J6"/>